<sequence>MANQQLLPPALGPPPQNWQPIVHPPPQVAPPPPAVLNWQPIALPPPQLAPPRPPPAPLPPPPAVPPPPLPAPPALIPVAPQAVQHAFAPTPSGPSTAYGYDDVKNGRSGLFRHHRYTPHTGTLTPQETGLTPVQGAPPEWQAHPRLLLQMTSNFAPHMRSLGSRQICPQCQAHVWEKEASAENDYTQVNKWGICCQHGQVSLASFSPRVPSITTRLRVVPKEFRQGQPSLPVHRDCAHFLTNIRSYNNAFVFAFQGVEVRRLPVGVQSFKIGGSLCHRMGSLIPHPNTPPVFAQMWTLDPDQQTTSRLSNRPDLRHTILQQIQADIQAVSPFVAAFRQAADPNTPQYGVMLSVTDGLDRRRYNLPRSSERARCLIHDLTVKNGLGKAGSRNAAKGWLWVIEWQKRGLPHLHLLLWLHDRDIPRKAHDFNELICAEIPDPETEKAVHDLVVNHMIHGPCGDLAACAATSYKPPCFDEKKGACDKHFPKPFSLQTVDTEDGYPLYRHRPPNPSSGLQEDTGHTAEVRGVRMDNRWVVPYNKPLLLKYNCHLNVEFCRSVKCVKYLNKYVYKGPDRAMAKVVSEDAQGNIDKIQNFVDGRYISSGKAVWHLLDFPLNGCSHNVERLACHLENHQSVSFDPVAELSVNNIIQAGPPKTTLTAFFEYNSTPSVRLHPGESPHTLLYHEFSRYYTFNNSTKTWKLRDRVKKALDRGEVWANAGVDKVVGRVHWASPSQGERFFLRLCLIHQKGATSVSDLKTVGGVTYGTYREAGVALGVVMDDNEWRDALTDADLWATPPQLRDLFCVILAYNAPADPPRL</sequence>
<dbReference type="PANTHER" id="PTHR10492:SF57">
    <property type="entry name" value="ATP-DEPENDENT DNA HELICASE"/>
    <property type="match status" value="1"/>
</dbReference>
<evidence type="ECO:0000313" key="2">
    <source>
        <dbReference type="EMBL" id="CEM07043.1"/>
    </source>
</evidence>
<feature type="compositionally biased region" description="Pro residues" evidence="1">
    <location>
        <begin position="10"/>
        <end position="34"/>
    </location>
</feature>
<gene>
    <name evidence="2" type="ORF">Cvel_15115</name>
</gene>
<dbReference type="EMBL" id="CDMZ01000115">
    <property type="protein sequence ID" value="CEM07043.1"/>
    <property type="molecule type" value="Genomic_DNA"/>
</dbReference>
<dbReference type="AlphaFoldDB" id="A0A0G4F472"/>
<reference evidence="2" key="1">
    <citation type="submission" date="2014-11" db="EMBL/GenBank/DDBJ databases">
        <authorList>
            <person name="Otto D Thomas"/>
            <person name="Naeem Raeece"/>
        </authorList>
    </citation>
    <scope>NUCLEOTIDE SEQUENCE</scope>
</reference>
<organism evidence="2">
    <name type="scientific">Chromera velia CCMP2878</name>
    <dbReference type="NCBI Taxonomy" id="1169474"/>
    <lineage>
        <taxon>Eukaryota</taxon>
        <taxon>Sar</taxon>
        <taxon>Alveolata</taxon>
        <taxon>Colpodellida</taxon>
        <taxon>Chromeraceae</taxon>
        <taxon>Chromera</taxon>
    </lineage>
</organism>
<accession>A0A0G4F472</accession>
<dbReference type="VEuPathDB" id="CryptoDB:Cvel_15115"/>
<name>A0A0G4F472_9ALVE</name>
<protein>
    <recommendedName>
        <fullName evidence="3">Helitron helicase-like domain-containing protein</fullName>
    </recommendedName>
</protein>
<dbReference type="PhylomeDB" id="A0A0G4F472"/>
<feature type="region of interest" description="Disordered" evidence="1">
    <location>
        <begin position="1"/>
        <end position="69"/>
    </location>
</feature>
<evidence type="ECO:0008006" key="3">
    <source>
        <dbReference type="Google" id="ProtNLM"/>
    </source>
</evidence>
<evidence type="ECO:0000256" key="1">
    <source>
        <dbReference type="SAM" id="MobiDB-lite"/>
    </source>
</evidence>
<proteinExistence type="predicted"/>
<dbReference type="PANTHER" id="PTHR10492">
    <property type="match status" value="1"/>
</dbReference>
<feature type="compositionally biased region" description="Pro residues" evidence="1">
    <location>
        <begin position="42"/>
        <end position="69"/>
    </location>
</feature>